<dbReference type="EMBL" id="CADCTQ010000114">
    <property type="protein sequence ID" value="CAA9236370.1"/>
    <property type="molecule type" value="Genomic_DNA"/>
</dbReference>
<dbReference type="Gene3D" id="1.10.10.10">
    <property type="entry name" value="Winged helix-like DNA-binding domain superfamily/Winged helix DNA-binding domain"/>
    <property type="match status" value="1"/>
</dbReference>
<accession>A0A6J4HZT0</accession>
<dbReference type="Gene3D" id="1.10.4040.10">
    <property type="entry name" value="Penicillinase repressor domain"/>
    <property type="match status" value="1"/>
</dbReference>
<comment type="similarity">
    <text evidence="1">Belongs to the BlaI transcriptional regulatory family.</text>
</comment>
<organism evidence="5">
    <name type="scientific">uncultured Cytophagales bacterium</name>
    <dbReference type="NCBI Taxonomy" id="158755"/>
    <lineage>
        <taxon>Bacteria</taxon>
        <taxon>Pseudomonadati</taxon>
        <taxon>Bacteroidota</taxon>
        <taxon>Sphingobacteriia</taxon>
        <taxon>Sphingobacteriales</taxon>
        <taxon>environmental samples</taxon>
    </lineage>
</organism>
<evidence type="ECO:0000256" key="1">
    <source>
        <dbReference type="ARBA" id="ARBA00011046"/>
    </source>
</evidence>
<reference evidence="5" key="1">
    <citation type="submission" date="2020-02" db="EMBL/GenBank/DDBJ databases">
        <authorList>
            <person name="Meier V. D."/>
        </authorList>
    </citation>
    <scope>NUCLEOTIDE SEQUENCE</scope>
    <source>
        <strain evidence="5">AVDCRST_MAG56</strain>
    </source>
</reference>
<keyword evidence="2" id="KW-0805">Transcription regulation</keyword>
<dbReference type="InterPro" id="IPR005650">
    <property type="entry name" value="BlaI_family"/>
</dbReference>
<evidence type="ECO:0000256" key="3">
    <source>
        <dbReference type="ARBA" id="ARBA00023125"/>
    </source>
</evidence>
<evidence type="ECO:0000256" key="2">
    <source>
        <dbReference type="ARBA" id="ARBA00023015"/>
    </source>
</evidence>
<proteinExistence type="inferred from homology"/>
<dbReference type="InterPro" id="IPR036390">
    <property type="entry name" value="WH_DNA-bd_sf"/>
</dbReference>
<dbReference type="PIRSF" id="PIRSF019455">
    <property type="entry name" value="CopR_AtkY"/>
    <property type="match status" value="1"/>
</dbReference>
<dbReference type="Pfam" id="PF03965">
    <property type="entry name" value="Penicillinase_R"/>
    <property type="match status" value="1"/>
</dbReference>
<keyword evidence="4" id="KW-0804">Transcription</keyword>
<gene>
    <name evidence="5" type="ORF">AVDCRST_MAG56-1225</name>
</gene>
<name>A0A6J4HZT0_9SPHI</name>
<keyword evidence="3" id="KW-0238">DNA-binding</keyword>
<dbReference type="AlphaFoldDB" id="A0A6J4HZT0"/>
<protein>
    <submittedName>
        <fullName evidence="5">Transcriptional repressor, BlaI/MecI family</fullName>
    </submittedName>
</protein>
<evidence type="ECO:0000256" key="4">
    <source>
        <dbReference type="ARBA" id="ARBA00023163"/>
    </source>
</evidence>
<dbReference type="GO" id="GO:0003677">
    <property type="term" value="F:DNA binding"/>
    <property type="evidence" value="ECO:0007669"/>
    <property type="project" value="UniProtKB-KW"/>
</dbReference>
<dbReference type="InterPro" id="IPR036388">
    <property type="entry name" value="WH-like_DNA-bd_sf"/>
</dbReference>
<sequence>MDQPPIKPTEAELEVLQVLWQQGSATVRDVHEALSRTKDSVYTTTLKIMQKMHEKGLVARDEQSRTHVYRATVPEEEMQQQLLHKFIDSAFRGSAMKLVMQALGNRAATPDELEKVQQLLEQLRRSRK</sequence>
<dbReference type="SUPFAM" id="SSF46785">
    <property type="entry name" value="Winged helix' DNA-binding domain"/>
    <property type="match status" value="1"/>
</dbReference>
<evidence type="ECO:0000313" key="5">
    <source>
        <dbReference type="EMBL" id="CAA9236370.1"/>
    </source>
</evidence>
<dbReference type="GO" id="GO:0045892">
    <property type="term" value="P:negative regulation of DNA-templated transcription"/>
    <property type="evidence" value="ECO:0007669"/>
    <property type="project" value="InterPro"/>
</dbReference>